<keyword evidence="2" id="KW-1185">Reference proteome</keyword>
<reference evidence="1 2" key="2">
    <citation type="journal article" date="2022" name="Mol. Biol. Evol.">
        <title>Comparative Genomics Reveals Insights into the Divergent Evolution of Astigmatic Mites and Household Pest Adaptations.</title>
        <authorList>
            <person name="Xiong Q."/>
            <person name="Wan A.T."/>
            <person name="Liu X."/>
            <person name="Fung C.S."/>
            <person name="Xiao X."/>
            <person name="Malainual N."/>
            <person name="Hou J."/>
            <person name="Wang L."/>
            <person name="Wang M."/>
            <person name="Yang K.Y."/>
            <person name="Cui Y."/>
            <person name="Leung E.L."/>
            <person name="Nong W."/>
            <person name="Shin S.K."/>
            <person name="Au S.W."/>
            <person name="Jeong K.Y."/>
            <person name="Chew F.T."/>
            <person name="Hui J.H."/>
            <person name="Leung T.F."/>
            <person name="Tungtrongchitr A."/>
            <person name="Zhong N."/>
            <person name="Liu Z."/>
            <person name="Tsui S.K."/>
        </authorList>
    </citation>
    <scope>NUCLEOTIDE SEQUENCE [LARGE SCALE GENOMIC DNA]</scope>
    <source>
        <strain evidence="1">Derp</strain>
    </source>
</reference>
<dbReference type="Proteomes" id="UP000887458">
    <property type="component" value="Unassembled WGS sequence"/>
</dbReference>
<name>A0ABQ8IYD3_DERPT</name>
<proteinExistence type="predicted"/>
<dbReference type="EMBL" id="NJHN03000098">
    <property type="protein sequence ID" value="KAH9415321.1"/>
    <property type="molecule type" value="Genomic_DNA"/>
</dbReference>
<sequence>MTECNIYSEILGNFSNQSKQEDKKKEKFFANDDDDNLDGHKLIDCKSTNRKNKTQAVQQNFSDDVAQV</sequence>
<evidence type="ECO:0000313" key="2">
    <source>
        <dbReference type="Proteomes" id="UP000887458"/>
    </source>
</evidence>
<reference evidence="1 2" key="1">
    <citation type="journal article" date="2018" name="J. Allergy Clin. Immunol.">
        <title>High-quality assembly of Dermatophagoides pteronyssinus genome and transcriptome reveals a wide range of novel allergens.</title>
        <authorList>
            <person name="Liu X.Y."/>
            <person name="Yang K.Y."/>
            <person name="Wang M.Q."/>
            <person name="Kwok J.S."/>
            <person name="Zeng X."/>
            <person name="Yang Z."/>
            <person name="Xiao X.J."/>
            <person name="Lau C.P."/>
            <person name="Li Y."/>
            <person name="Huang Z.M."/>
            <person name="Ba J.G."/>
            <person name="Yim A.K."/>
            <person name="Ouyang C.Y."/>
            <person name="Ngai S.M."/>
            <person name="Chan T.F."/>
            <person name="Leung E.L."/>
            <person name="Liu L."/>
            <person name="Liu Z.G."/>
            <person name="Tsui S.K."/>
        </authorList>
    </citation>
    <scope>NUCLEOTIDE SEQUENCE [LARGE SCALE GENOMIC DNA]</scope>
    <source>
        <strain evidence="1">Derp</strain>
    </source>
</reference>
<protein>
    <submittedName>
        <fullName evidence="1">Uncharacterized protein</fullName>
    </submittedName>
</protein>
<gene>
    <name evidence="1" type="ORF">DERP_012617</name>
</gene>
<accession>A0ABQ8IYD3</accession>
<evidence type="ECO:0000313" key="1">
    <source>
        <dbReference type="EMBL" id="KAH9415321.1"/>
    </source>
</evidence>
<organism evidence="1 2">
    <name type="scientific">Dermatophagoides pteronyssinus</name>
    <name type="common">European house dust mite</name>
    <dbReference type="NCBI Taxonomy" id="6956"/>
    <lineage>
        <taxon>Eukaryota</taxon>
        <taxon>Metazoa</taxon>
        <taxon>Ecdysozoa</taxon>
        <taxon>Arthropoda</taxon>
        <taxon>Chelicerata</taxon>
        <taxon>Arachnida</taxon>
        <taxon>Acari</taxon>
        <taxon>Acariformes</taxon>
        <taxon>Sarcoptiformes</taxon>
        <taxon>Astigmata</taxon>
        <taxon>Psoroptidia</taxon>
        <taxon>Analgoidea</taxon>
        <taxon>Pyroglyphidae</taxon>
        <taxon>Dermatophagoidinae</taxon>
        <taxon>Dermatophagoides</taxon>
    </lineage>
</organism>
<comment type="caution">
    <text evidence="1">The sequence shown here is derived from an EMBL/GenBank/DDBJ whole genome shotgun (WGS) entry which is preliminary data.</text>
</comment>